<sequence>MSSPKPLRKLHKPPTLATLHTPHTRPRKRLQKSHSAPTCALLRQDMRVRGQREWQGKGQEEQSIFLLEYEDYVGSSTPPLASQPSQPSPPPPPPPPSSFRKPAILGAYSTLNRATTGALTHGAYAFSKEGVLDGSEYLTATGRIKLTSHQVQTQGPTAPFPDPSALQKISTSIVRLDIPHPGAAPADSNPSATQRGQRPAGENPRQIFLALHETPQRLFCIAVFTSLGLAWAACLKDKAWLACSDELEDERRGVGEGNCPEVWVRVKGARGRQRWYVKCMEVDVDLVRSEGEGEGAGGLRGVRDVVAVLEGVRVDGGGFGVARKRVGGGGAWEGGGDGVRVTG</sequence>
<gene>
    <name evidence="2" type="ORF">LEMA_P087940.1</name>
</gene>
<dbReference type="EMBL" id="FP929136">
    <property type="protein sequence ID" value="CBX99555.1"/>
    <property type="molecule type" value="Genomic_DNA"/>
</dbReference>
<feature type="compositionally biased region" description="Pro residues" evidence="1">
    <location>
        <begin position="86"/>
        <end position="97"/>
    </location>
</feature>
<feature type="compositionally biased region" description="Basic residues" evidence="1">
    <location>
        <begin position="22"/>
        <end position="32"/>
    </location>
</feature>
<accession>E5A7G0</accession>
<feature type="region of interest" description="Disordered" evidence="1">
    <location>
        <begin position="1"/>
        <end position="41"/>
    </location>
</feature>
<protein>
    <submittedName>
        <fullName evidence="2">Uncharacterized protein</fullName>
    </submittedName>
</protein>
<organism evidence="2 3">
    <name type="scientific">Leptosphaeria maculans (strain JN3 / isolate v23.1.3 / race Av1-4-5-6-7-8)</name>
    <name type="common">Blackleg fungus</name>
    <name type="synonym">Phoma lingam</name>
    <dbReference type="NCBI Taxonomy" id="985895"/>
    <lineage>
        <taxon>Eukaryota</taxon>
        <taxon>Fungi</taxon>
        <taxon>Dikarya</taxon>
        <taxon>Ascomycota</taxon>
        <taxon>Pezizomycotina</taxon>
        <taxon>Dothideomycetes</taxon>
        <taxon>Pleosporomycetidae</taxon>
        <taxon>Pleosporales</taxon>
        <taxon>Pleosporineae</taxon>
        <taxon>Leptosphaeriaceae</taxon>
        <taxon>Plenodomus</taxon>
        <taxon>Plenodomus lingam/Leptosphaeria maculans species complex</taxon>
    </lineage>
</organism>
<dbReference type="GeneID" id="13289285"/>
<feature type="region of interest" description="Disordered" evidence="1">
    <location>
        <begin position="75"/>
        <end position="102"/>
    </location>
</feature>
<feature type="region of interest" description="Disordered" evidence="1">
    <location>
        <begin position="178"/>
        <end position="202"/>
    </location>
</feature>
<name>E5A7G0_LEPMJ</name>
<evidence type="ECO:0000256" key="1">
    <source>
        <dbReference type="SAM" id="MobiDB-lite"/>
    </source>
</evidence>
<proteinExistence type="predicted"/>
<dbReference type="InParanoid" id="E5A7G0"/>
<dbReference type="HOGENOM" id="CLU_940438_0_0_1"/>
<dbReference type="VEuPathDB" id="FungiDB:LEMA_P087940.1"/>
<dbReference type="OMA" id="DKAWLEW"/>
<dbReference type="Proteomes" id="UP000002668">
    <property type="component" value="Genome"/>
</dbReference>
<evidence type="ECO:0000313" key="2">
    <source>
        <dbReference type="EMBL" id="CBX99555.1"/>
    </source>
</evidence>
<keyword evidence="3" id="KW-1185">Reference proteome</keyword>
<dbReference type="OrthoDB" id="3788651at2759"/>
<dbReference type="eggNOG" id="ENOG502RFYV">
    <property type="taxonomic scope" value="Eukaryota"/>
</dbReference>
<reference evidence="3" key="1">
    <citation type="journal article" date="2011" name="Nat. Commun.">
        <title>Effector diversification within compartments of the Leptosphaeria maculans genome affected by Repeat-Induced Point mutations.</title>
        <authorList>
            <person name="Rouxel T."/>
            <person name="Grandaubert J."/>
            <person name="Hane J.K."/>
            <person name="Hoede C."/>
            <person name="van de Wouw A.P."/>
            <person name="Couloux A."/>
            <person name="Dominguez V."/>
            <person name="Anthouard V."/>
            <person name="Bally P."/>
            <person name="Bourras S."/>
            <person name="Cozijnsen A.J."/>
            <person name="Ciuffetti L.M."/>
            <person name="Degrave A."/>
            <person name="Dilmaghani A."/>
            <person name="Duret L."/>
            <person name="Fudal I."/>
            <person name="Goodwin S.B."/>
            <person name="Gout L."/>
            <person name="Glaser N."/>
            <person name="Linglin J."/>
            <person name="Kema G.H.J."/>
            <person name="Lapalu N."/>
            <person name="Lawrence C.B."/>
            <person name="May K."/>
            <person name="Meyer M."/>
            <person name="Ollivier B."/>
            <person name="Poulain J."/>
            <person name="Schoch C.L."/>
            <person name="Simon A."/>
            <person name="Spatafora J.W."/>
            <person name="Stachowiak A."/>
            <person name="Turgeon B.G."/>
            <person name="Tyler B.M."/>
            <person name="Vincent D."/>
            <person name="Weissenbach J."/>
            <person name="Amselem J."/>
            <person name="Quesneville H."/>
            <person name="Oliver R.P."/>
            <person name="Wincker P."/>
            <person name="Balesdent M.-H."/>
            <person name="Howlett B.J."/>
        </authorList>
    </citation>
    <scope>NUCLEOTIDE SEQUENCE [LARGE SCALE GENOMIC DNA]</scope>
    <source>
        <strain evidence="3">JN3 / isolate v23.1.3 / race Av1-4-5-6-7-8</strain>
    </source>
</reference>
<evidence type="ECO:0000313" key="3">
    <source>
        <dbReference type="Proteomes" id="UP000002668"/>
    </source>
</evidence>
<dbReference type="AlphaFoldDB" id="E5A7G0"/>
<feature type="compositionally biased region" description="Low complexity" evidence="1">
    <location>
        <begin position="75"/>
        <end position="85"/>
    </location>
</feature>
<feature type="compositionally biased region" description="Basic residues" evidence="1">
    <location>
        <begin position="1"/>
        <end position="12"/>
    </location>
</feature>